<dbReference type="FunFam" id="3.40.1440.10:FF:000001">
    <property type="entry name" value="UvrABC system protein C"/>
    <property type="match status" value="1"/>
</dbReference>
<feature type="coiled-coil region" evidence="7">
    <location>
        <begin position="343"/>
        <end position="373"/>
    </location>
</feature>
<evidence type="ECO:0000259" key="10">
    <source>
        <dbReference type="PROSITE" id="PS50165"/>
    </source>
</evidence>
<dbReference type="Gene3D" id="1.10.150.20">
    <property type="entry name" value="5' to 3' exonuclease, C-terminal subdomain"/>
    <property type="match status" value="1"/>
</dbReference>
<dbReference type="InterPro" id="IPR001162">
    <property type="entry name" value="UvrC_RNase_H_dom"/>
</dbReference>
<dbReference type="SUPFAM" id="SSF46600">
    <property type="entry name" value="C-terminal UvrC-binding domain of UvrB"/>
    <property type="match status" value="1"/>
</dbReference>
<keyword evidence="5 6" id="KW-0234">DNA repair</keyword>
<dbReference type="SUPFAM" id="SSF82771">
    <property type="entry name" value="GIY-YIG endonuclease"/>
    <property type="match status" value="1"/>
</dbReference>
<comment type="subcellular location">
    <subcellularLocation>
        <location evidence="6">Cytoplasm</location>
    </subcellularLocation>
</comment>
<evidence type="ECO:0000256" key="2">
    <source>
        <dbReference type="ARBA" id="ARBA00022763"/>
    </source>
</evidence>
<dbReference type="PANTHER" id="PTHR30562:SF1">
    <property type="entry name" value="UVRABC SYSTEM PROTEIN C"/>
    <property type="match status" value="1"/>
</dbReference>
<dbReference type="SUPFAM" id="SSF47781">
    <property type="entry name" value="RuvA domain 2-like"/>
    <property type="match status" value="1"/>
</dbReference>
<evidence type="ECO:0000259" key="9">
    <source>
        <dbReference type="PROSITE" id="PS50164"/>
    </source>
</evidence>
<keyword evidence="3 6" id="KW-0228">DNA excision</keyword>
<organism evidence="11 12">
    <name type="scientific">Methanobrevibacter olleyae</name>
    <dbReference type="NCBI Taxonomy" id="294671"/>
    <lineage>
        <taxon>Archaea</taxon>
        <taxon>Methanobacteriati</taxon>
        <taxon>Methanobacteriota</taxon>
        <taxon>Methanomada group</taxon>
        <taxon>Methanobacteria</taxon>
        <taxon>Methanobacteriales</taxon>
        <taxon>Methanobacteriaceae</taxon>
        <taxon>Methanobrevibacter</taxon>
    </lineage>
</organism>
<dbReference type="Gene3D" id="4.10.860.10">
    <property type="entry name" value="UVR domain"/>
    <property type="match status" value="1"/>
</dbReference>
<keyword evidence="7" id="KW-0175">Coiled coil</keyword>
<comment type="function">
    <text evidence="6">The UvrABC repair system catalyzes the recognition and processing of DNA lesions. UvrC both incises the 5' and 3' sides of the lesion. The N-terminal half is responsible for the 3' incision and the C-terminal half is responsible for the 5' incision.</text>
</comment>
<evidence type="ECO:0000313" key="12">
    <source>
        <dbReference type="Proteomes" id="UP000732619"/>
    </source>
</evidence>
<dbReference type="InterPro" id="IPR038476">
    <property type="entry name" value="UvrC_RNase_H_dom_sf"/>
</dbReference>
<evidence type="ECO:0000256" key="7">
    <source>
        <dbReference type="SAM" id="Coils"/>
    </source>
</evidence>
<dbReference type="InterPro" id="IPR000305">
    <property type="entry name" value="GIY-YIG_endonuc"/>
</dbReference>
<dbReference type="GO" id="GO:0003677">
    <property type="term" value="F:DNA binding"/>
    <property type="evidence" value="ECO:0007669"/>
    <property type="project" value="UniProtKB-UniRule"/>
</dbReference>
<dbReference type="InterPro" id="IPR035901">
    <property type="entry name" value="GIY-YIG_endonuc_sf"/>
</dbReference>
<dbReference type="Pfam" id="PF08459">
    <property type="entry name" value="UvrC_RNaseH_dom"/>
    <property type="match status" value="1"/>
</dbReference>
<evidence type="ECO:0000256" key="5">
    <source>
        <dbReference type="ARBA" id="ARBA00023204"/>
    </source>
</evidence>
<keyword evidence="1 6" id="KW-0963">Cytoplasm</keyword>
<dbReference type="Pfam" id="PF14520">
    <property type="entry name" value="HHH_5"/>
    <property type="match status" value="1"/>
</dbReference>
<keyword evidence="6" id="KW-0742">SOS response</keyword>
<dbReference type="GO" id="GO:0009432">
    <property type="term" value="P:SOS response"/>
    <property type="evidence" value="ECO:0007669"/>
    <property type="project" value="UniProtKB-UniRule"/>
</dbReference>
<dbReference type="PROSITE" id="PS50164">
    <property type="entry name" value="GIY_YIG"/>
    <property type="match status" value="1"/>
</dbReference>
<proteinExistence type="inferred from homology"/>
<dbReference type="EMBL" id="SUTG01000041">
    <property type="protein sequence ID" value="MBE6513001.1"/>
    <property type="molecule type" value="Genomic_DNA"/>
</dbReference>
<evidence type="ECO:0000256" key="3">
    <source>
        <dbReference type="ARBA" id="ARBA00022769"/>
    </source>
</evidence>
<feature type="domain" description="UvrC family homology region profile" evidence="10">
    <location>
        <begin position="245"/>
        <end position="489"/>
    </location>
</feature>
<dbReference type="Pfam" id="PF01541">
    <property type="entry name" value="GIY-YIG"/>
    <property type="match status" value="1"/>
</dbReference>
<evidence type="ECO:0000313" key="11">
    <source>
        <dbReference type="EMBL" id="MBE6513001.1"/>
    </source>
</evidence>
<protein>
    <recommendedName>
        <fullName evidence="6">UvrABC system protein C</fullName>
        <shortName evidence="6">Protein UvrC</shortName>
    </recommendedName>
    <alternativeName>
        <fullName evidence="6">Excinuclease ABC subunit C</fullName>
    </alternativeName>
</protein>
<evidence type="ECO:0000256" key="6">
    <source>
        <dbReference type="HAMAP-Rule" id="MF_00203"/>
    </source>
</evidence>
<dbReference type="HAMAP" id="MF_00203">
    <property type="entry name" value="UvrC"/>
    <property type="match status" value="1"/>
</dbReference>
<comment type="subunit">
    <text evidence="6">Interacts with UvrB in an incision complex.</text>
</comment>
<dbReference type="GO" id="GO:0009380">
    <property type="term" value="C:excinuclease repair complex"/>
    <property type="evidence" value="ECO:0007669"/>
    <property type="project" value="InterPro"/>
</dbReference>
<evidence type="ECO:0000256" key="1">
    <source>
        <dbReference type="ARBA" id="ARBA00022490"/>
    </source>
</evidence>
<dbReference type="NCBIfam" id="NF001824">
    <property type="entry name" value="PRK00558.1-5"/>
    <property type="match status" value="1"/>
</dbReference>
<accession>A0A8T3VUN3</accession>
<dbReference type="PANTHER" id="PTHR30562">
    <property type="entry name" value="UVRC/OXIDOREDUCTASE"/>
    <property type="match status" value="1"/>
</dbReference>
<sequence length="614" mass="71085">MSTKVNSPDELPRKPGIYIMKDENEEIIYVGKSKSLRSRVRSYFQKNLDRPKTQVLMSHFNSLEYIVTNTEKEALILEANLIKKHKPRYNISLKDDKRYPYVKITDEDFPKIVITRDIGKKGSYYGPFTDVTAVRQTVKFLKQLFRIRTCKRMDGPCLNSQIDLCYAPCNGSISKEEYHEHIKKIDLFFQGKYNKIIKDLESEMKEAAMNQEFEKAAVIRDQINSIEEVMNKQFVELNNELDQDIIAMSYTTQNAVVVVMNIRNGKIIGKDDFLMDGSQHTSSDEVISAFIKQFYGINRHIPKEILIEEDIPDDELIEEWLSDLRGNKVSIKVPQKGNKLRLVRMASKNADIIKNQKQKMENSMIELKKYLKLEKLPRVIEGYDISNISGKLAVGSKVSFLDGKPNKKQYKKFKMNTPGPNDFAMMKELLERRLKPLKEHYDKIRINEEHLKKNEAETERIVPLKLGEEPNLIVIDGGKGQLGMAVDVLKEYGLTHIPIIGLAKEFEEIYIPNSSFPIRIPQDNEALHLLQQVRDESHRFAVTYHRKLRSKKIEESPLDNIVGIGKKRKIELLRHFGDLEAIKKASIDEIKEVNGMNEKAATNVFNYFHNETDK</sequence>
<feature type="domain" description="UVR" evidence="8">
    <location>
        <begin position="194"/>
        <end position="229"/>
    </location>
</feature>
<dbReference type="Gene3D" id="3.40.1440.10">
    <property type="entry name" value="GIY-YIG endonuclease"/>
    <property type="match status" value="1"/>
</dbReference>
<dbReference type="InterPro" id="IPR036876">
    <property type="entry name" value="UVR_dom_sf"/>
</dbReference>
<dbReference type="AlphaFoldDB" id="A0A8T3VUN3"/>
<dbReference type="CDD" id="cd10434">
    <property type="entry name" value="GIY-YIG_UvrC_Cho"/>
    <property type="match status" value="1"/>
</dbReference>
<dbReference type="GO" id="GO:0005737">
    <property type="term" value="C:cytoplasm"/>
    <property type="evidence" value="ECO:0007669"/>
    <property type="project" value="UniProtKB-SubCell"/>
</dbReference>
<dbReference type="InterPro" id="IPR050066">
    <property type="entry name" value="UvrABC_protein_C"/>
</dbReference>
<dbReference type="Pfam" id="PF02151">
    <property type="entry name" value="UVR"/>
    <property type="match status" value="1"/>
</dbReference>
<keyword evidence="2 6" id="KW-0227">DNA damage</keyword>
<dbReference type="NCBIfam" id="TIGR00194">
    <property type="entry name" value="uvrC"/>
    <property type="match status" value="1"/>
</dbReference>
<dbReference type="GO" id="GO:0009381">
    <property type="term" value="F:excinuclease ABC activity"/>
    <property type="evidence" value="ECO:0007669"/>
    <property type="project" value="UniProtKB-UniRule"/>
</dbReference>
<dbReference type="InterPro" id="IPR004791">
    <property type="entry name" value="UvrC"/>
</dbReference>
<feature type="domain" description="GIY-YIG" evidence="9">
    <location>
        <begin position="13"/>
        <end position="91"/>
    </location>
</feature>
<evidence type="ECO:0000259" key="8">
    <source>
        <dbReference type="PROSITE" id="PS50151"/>
    </source>
</evidence>
<dbReference type="GO" id="GO:0006289">
    <property type="term" value="P:nucleotide-excision repair"/>
    <property type="evidence" value="ECO:0007669"/>
    <property type="project" value="UniProtKB-UniRule"/>
</dbReference>
<keyword evidence="4 6" id="KW-0267">Excision nuclease</keyword>
<gene>
    <name evidence="6 11" type="primary">uvrC</name>
    <name evidence="11" type="ORF">E7Z75_07685</name>
</gene>
<comment type="similarity">
    <text evidence="6">Belongs to the UvrC family.</text>
</comment>
<name>A0A8T3VUN3_METOL</name>
<dbReference type="Pfam" id="PF22920">
    <property type="entry name" value="UvrC_RNaseH"/>
    <property type="match status" value="1"/>
</dbReference>
<dbReference type="InterPro" id="IPR010994">
    <property type="entry name" value="RuvA_2-like"/>
</dbReference>
<reference evidence="11" key="1">
    <citation type="submission" date="2019-04" db="EMBL/GenBank/DDBJ databases">
        <title>Evolution of Biomass-Degrading Anaerobic Consortia Revealed by Metagenomics.</title>
        <authorList>
            <person name="Peng X."/>
        </authorList>
    </citation>
    <scope>NUCLEOTIDE SEQUENCE</scope>
    <source>
        <strain evidence="11">SIG14</strain>
    </source>
</reference>
<dbReference type="InterPro" id="IPR001943">
    <property type="entry name" value="UVR_dom"/>
</dbReference>
<comment type="caution">
    <text evidence="11">The sequence shown here is derived from an EMBL/GenBank/DDBJ whole genome shotgun (WGS) entry which is preliminary data.</text>
</comment>
<dbReference type="Gene3D" id="3.30.420.340">
    <property type="entry name" value="UvrC, RNAse H endonuclease domain"/>
    <property type="match status" value="1"/>
</dbReference>
<dbReference type="SMART" id="SM00465">
    <property type="entry name" value="GIYc"/>
    <property type="match status" value="1"/>
</dbReference>
<dbReference type="InterPro" id="IPR047296">
    <property type="entry name" value="GIY-YIG_UvrC_Cho"/>
</dbReference>
<dbReference type="PROSITE" id="PS50165">
    <property type="entry name" value="UVRC"/>
    <property type="match status" value="1"/>
</dbReference>
<dbReference type="Proteomes" id="UP000732619">
    <property type="component" value="Unassembled WGS sequence"/>
</dbReference>
<evidence type="ECO:0000256" key="4">
    <source>
        <dbReference type="ARBA" id="ARBA00022881"/>
    </source>
</evidence>
<dbReference type="PROSITE" id="PS50151">
    <property type="entry name" value="UVR"/>
    <property type="match status" value="1"/>
</dbReference>